<dbReference type="NCBIfam" id="TIGR00842">
    <property type="entry name" value="bcct"/>
    <property type="match status" value="1"/>
</dbReference>
<dbReference type="AlphaFoldDB" id="A0A1I4GE14"/>
<dbReference type="Proteomes" id="UP000199533">
    <property type="component" value="Unassembled WGS sequence"/>
</dbReference>
<evidence type="ECO:0000256" key="5">
    <source>
        <dbReference type="ARBA" id="ARBA00022692"/>
    </source>
</evidence>
<feature type="transmembrane region" description="Helical" evidence="8">
    <location>
        <begin position="229"/>
        <end position="249"/>
    </location>
</feature>
<protein>
    <submittedName>
        <fullName evidence="9">Choline/glycine/proline betaine transport protein</fullName>
    </submittedName>
</protein>
<feature type="transmembrane region" description="Helical" evidence="8">
    <location>
        <begin position="91"/>
        <end position="111"/>
    </location>
</feature>
<dbReference type="OrthoDB" id="9775735at2"/>
<dbReference type="InterPro" id="IPR000060">
    <property type="entry name" value="BCCT_transptr"/>
</dbReference>
<comment type="similarity">
    <text evidence="2">Belongs to the BCCT transporter (TC 2.A.15) family.</text>
</comment>
<reference evidence="10" key="1">
    <citation type="submission" date="2016-10" db="EMBL/GenBank/DDBJ databases">
        <authorList>
            <person name="Varghese N."/>
            <person name="Submissions S."/>
        </authorList>
    </citation>
    <scope>NUCLEOTIDE SEQUENCE [LARGE SCALE GENOMIC DNA]</scope>
    <source>
        <strain evidence="10">Nm69</strain>
    </source>
</reference>
<sequence>MLREWREGISPPVFFTAAGINITLIIVAGIWSKASGELFEAVLNAITTQFGWYYISATAVIVACVFWLLFSRHGKLKLGQQDDHPQFSLQAWLAMLFAAGMGMGLVFWGVAEPIHHYQMPPTADPRTPDAAAEAMRFSFFHWGLHPWAIYVVFGLTIALLHFRKNLPLAPRTLLYPLFGNRIYGWLGHTTDAFCTVGTLLGVATSLGLGAMQINAGLNLVVDIDYSTTVQVWIITLITAVATFSTVSGVSKGIRYLSILNCALMGFFLIFVFLVGPTSYQITTFFTTFVEYVQYLVPTSLWLDMRSDSDWQKHWTLFYWGWWFSWSPFVGIFIARISRGRTVREFVGFVLLIPTLINFIWFSVFGGTGLYIENESGRMAGPVIDNVAMSCQVLLEQLPWASFMQWGGLLLAVIFFITSSDSGSFVDDMITSGGNPNPPIANRIFWGISEGAAAAVLLLAGGLQVLQAASISAGLLQSLLLLVGCAGLVKILHTESV</sequence>
<keyword evidence="10" id="KW-1185">Reference proteome</keyword>
<evidence type="ECO:0000256" key="1">
    <source>
        <dbReference type="ARBA" id="ARBA00004651"/>
    </source>
</evidence>
<keyword evidence="6 8" id="KW-1133">Transmembrane helix</keyword>
<keyword evidence="4" id="KW-1003">Cell membrane</keyword>
<feature type="transmembrane region" description="Helical" evidence="8">
    <location>
        <begin position="144"/>
        <end position="162"/>
    </location>
</feature>
<evidence type="ECO:0000256" key="6">
    <source>
        <dbReference type="ARBA" id="ARBA00022989"/>
    </source>
</evidence>
<gene>
    <name evidence="9" type="ORF">SAMN05216302_10535</name>
</gene>
<accession>A0A1I4GE14</accession>
<comment type="subcellular location">
    <subcellularLocation>
        <location evidence="1">Cell membrane</location>
        <topology evidence="1">Multi-pass membrane protein</topology>
    </subcellularLocation>
</comment>
<dbReference type="EMBL" id="FOSP01000053">
    <property type="protein sequence ID" value="SFL28278.1"/>
    <property type="molecule type" value="Genomic_DNA"/>
</dbReference>
<name>A0A1I4GE14_9PROT</name>
<feature type="transmembrane region" description="Helical" evidence="8">
    <location>
        <begin position="256"/>
        <end position="275"/>
    </location>
</feature>
<evidence type="ECO:0000256" key="4">
    <source>
        <dbReference type="ARBA" id="ARBA00022475"/>
    </source>
</evidence>
<feature type="transmembrane region" description="Helical" evidence="8">
    <location>
        <begin position="183"/>
        <end position="209"/>
    </location>
</feature>
<dbReference type="GO" id="GO:0005886">
    <property type="term" value="C:plasma membrane"/>
    <property type="evidence" value="ECO:0007669"/>
    <property type="project" value="UniProtKB-SubCell"/>
</dbReference>
<dbReference type="GO" id="GO:0022857">
    <property type="term" value="F:transmembrane transporter activity"/>
    <property type="evidence" value="ECO:0007669"/>
    <property type="project" value="InterPro"/>
</dbReference>
<evidence type="ECO:0000256" key="2">
    <source>
        <dbReference type="ARBA" id="ARBA00005658"/>
    </source>
</evidence>
<keyword evidence="5 8" id="KW-0812">Transmembrane</keyword>
<feature type="transmembrane region" description="Helical" evidence="8">
    <location>
        <begin position="346"/>
        <end position="371"/>
    </location>
</feature>
<keyword evidence="3" id="KW-0813">Transport</keyword>
<feature type="transmembrane region" description="Helical" evidence="8">
    <location>
        <begin position="51"/>
        <end position="70"/>
    </location>
</feature>
<dbReference type="PANTHER" id="PTHR30047:SF7">
    <property type="entry name" value="HIGH-AFFINITY CHOLINE TRANSPORT PROTEIN"/>
    <property type="match status" value="1"/>
</dbReference>
<evidence type="ECO:0000313" key="10">
    <source>
        <dbReference type="Proteomes" id="UP000199533"/>
    </source>
</evidence>
<dbReference type="Pfam" id="PF02028">
    <property type="entry name" value="BCCT"/>
    <property type="match status" value="1"/>
</dbReference>
<keyword evidence="7 8" id="KW-0472">Membrane</keyword>
<evidence type="ECO:0000256" key="3">
    <source>
        <dbReference type="ARBA" id="ARBA00022448"/>
    </source>
</evidence>
<feature type="transmembrane region" description="Helical" evidence="8">
    <location>
        <begin position="443"/>
        <end position="464"/>
    </location>
</feature>
<evidence type="ECO:0000256" key="7">
    <source>
        <dbReference type="ARBA" id="ARBA00023136"/>
    </source>
</evidence>
<dbReference type="PANTHER" id="PTHR30047">
    <property type="entry name" value="HIGH-AFFINITY CHOLINE TRANSPORT PROTEIN-RELATED"/>
    <property type="match status" value="1"/>
</dbReference>
<organism evidence="9 10">
    <name type="scientific">Nitrosomonas aestuarii</name>
    <dbReference type="NCBI Taxonomy" id="52441"/>
    <lineage>
        <taxon>Bacteria</taxon>
        <taxon>Pseudomonadati</taxon>
        <taxon>Pseudomonadota</taxon>
        <taxon>Betaproteobacteria</taxon>
        <taxon>Nitrosomonadales</taxon>
        <taxon>Nitrosomonadaceae</taxon>
        <taxon>Nitrosomonas</taxon>
    </lineage>
</organism>
<feature type="transmembrane region" description="Helical" evidence="8">
    <location>
        <begin position="12"/>
        <end position="31"/>
    </location>
</feature>
<evidence type="ECO:0000256" key="8">
    <source>
        <dbReference type="SAM" id="Phobius"/>
    </source>
</evidence>
<feature type="transmembrane region" description="Helical" evidence="8">
    <location>
        <begin position="402"/>
        <end position="422"/>
    </location>
</feature>
<feature type="transmembrane region" description="Helical" evidence="8">
    <location>
        <begin position="470"/>
        <end position="491"/>
    </location>
</feature>
<feature type="transmembrane region" description="Helical" evidence="8">
    <location>
        <begin position="316"/>
        <end position="334"/>
    </location>
</feature>
<proteinExistence type="inferred from homology"/>
<evidence type="ECO:0000313" key="9">
    <source>
        <dbReference type="EMBL" id="SFL28278.1"/>
    </source>
</evidence>